<name>A0ACB8QE07_9AGAM</name>
<accession>A0ACB8QE07</accession>
<proteinExistence type="predicted"/>
<gene>
    <name evidence="1" type="ORF">K488DRAFT_88361</name>
</gene>
<evidence type="ECO:0000313" key="1">
    <source>
        <dbReference type="EMBL" id="KAI0029800.1"/>
    </source>
</evidence>
<protein>
    <submittedName>
        <fullName evidence="1">NAD(P)-binding protein</fullName>
    </submittedName>
</protein>
<reference evidence="1" key="2">
    <citation type="journal article" date="2022" name="New Phytol.">
        <title>Evolutionary transition to the ectomycorrhizal habit in the genomes of a hyperdiverse lineage of mushroom-forming fungi.</title>
        <authorList>
            <person name="Looney B."/>
            <person name="Miyauchi S."/>
            <person name="Morin E."/>
            <person name="Drula E."/>
            <person name="Courty P.E."/>
            <person name="Kohler A."/>
            <person name="Kuo A."/>
            <person name="LaButti K."/>
            <person name="Pangilinan J."/>
            <person name="Lipzen A."/>
            <person name="Riley R."/>
            <person name="Andreopoulos W."/>
            <person name="He G."/>
            <person name="Johnson J."/>
            <person name="Nolan M."/>
            <person name="Tritt A."/>
            <person name="Barry K.W."/>
            <person name="Grigoriev I.V."/>
            <person name="Nagy L.G."/>
            <person name="Hibbett D."/>
            <person name="Henrissat B."/>
            <person name="Matheny P.B."/>
            <person name="Labbe J."/>
            <person name="Martin F.M."/>
        </authorList>
    </citation>
    <scope>NUCLEOTIDE SEQUENCE</scope>
    <source>
        <strain evidence="1">EC-137</strain>
    </source>
</reference>
<comment type="caution">
    <text evidence="1">The sequence shown here is derived from an EMBL/GenBank/DDBJ whole genome shotgun (WGS) entry which is preliminary data.</text>
</comment>
<dbReference type="Proteomes" id="UP000814128">
    <property type="component" value="Unassembled WGS sequence"/>
</dbReference>
<keyword evidence="2" id="KW-1185">Reference proteome</keyword>
<organism evidence="1 2">
    <name type="scientific">Vararia minispora EC-137</name>
    <dbReference type="NCBI Taxonomy" id="1314806"/>
    <lineage>
        <taxon>Eukaryota</taxon>
        <taxon>Fungi</taxon>
        <taxon>Dikarya</taxon>
        <taxon>Basidiomycota</taxon>
        <taxon>Agaricomycotina</taxon>
        <taxon>Agaricomycetes</taxon>
        <taxon>Russulales</taxon>
        <taxon>Lachnocladiaceae</taxon>
        <taxon>Vararia</taxon>
    </lineage>
</organism>
<reference evidence="1" key="1">
    <citation type="submission" date="2021-02" db="EMBL/GenBank/DDBJ databases">
        <authorList>
            <consortium name="DOE Joint Genome Institute"/>
            <person name="Ahrendt S."/>
            <person name="Looney B.P."/>
            <person name="Miyauchi S."/>
            <person name="Morin E."/>
            <person name="Drula E."/>
            <person name="Courty P.E."/>
            <person name="Chicoki N."/>
            <person name="Fauchery L."/>
            <person name="Kohler A."/>
            <person name="Kuo A."/>
            <person name="Labutti K."/>
            <person name="Pangilinan J."/>
            <person name="Lipzen A."/>
            <person name="Riley R."/>
            <person name="Andreopoulos W."/>
            <person name="He G."/>
            <person name="Johnson J."/>
            <person name="Barry K.W."/>
            <person name="Grigoriev I.V."/>
            <person name="Nagy L."/>
            <person name="Hibbett D."/>
            <person name="Henrissat B."/>
            <person name="Matheny P.B."/>
            <person name="Labbe J."/>
            <person name="Martin F."/>
        </authorList>
    </citation>
    <scope>NUCLEOTIDE SEQUENCE</scope>
    <source>
        <strain evidence="1">EC-137</strain>
    </source>
</reference>
<evidence type="ECO:0000313" key="2">
    <source>
        <dbReference type="Proteomes" id="UP000814128"/>
    </source>
</evidence>
<sequence length="310" mass="33886">MGNLLSVVAQMFPPKPMWGVNDIPNLSGKVIIVTGGNTGVGKETVKPLLARGAKVYIAARNEAKTKSAIEDLKKETGKEAVSLHLDLADLVSVKAAAKEFLSKENRLDILFNNAAVMACPVDELTKQGFDMQIGTNVLGHYHFTQLLLPALKAVHANSPQEKARVVITSASAVYLTTLDLGVFEDTPKRRNLSPMELYIQSKHANVIHARELARRYGDDIVTTSVNPGNLRTELQRYLVGVQKFVISQILHPAPLGALTQLYAGTAPEAADLNGKFLIPWARVGVARKEALDPQNGEKLWNWLESHSQNI</sequence>
<dbReference type="EMBL" id="MU273655">
    <property type="protein sequence ID" value="KAI0029800.1"/>
    <property type="molecule type" value="Genomic_DNA"/>
</dbReference>